<dbReference type="RefSeq" id="XP_002179728.1">
    <property type="nucleotide sequence ID" value="XM_002179692.1"/>
</dbReference>
<dbReference type="InParanoid" id="B7FYF5"/>
<feature type="compositionally biased region" description="Basic residues" evidence="6">
    <location>
        <begin position="1176"/>
        <end position="1187"/>
    </location>
</feature>
<feature type="compositionally biased region" description="Low complexity" evidence="6">
    <location>
        <begin position="902"/>
        <end position="914"/>
    </location>
</feature>
<proteinExistence type="predicted"/>
<organism evidence="8 9">
    <name type="scientific">Phaeodactylum tricornutum (strain CCAP 1055/1)</name>
    <dbReference type="NCBI Taxonomy" id="556484"/>
    <lineage>
        <taxon>Eukaryota</taxon>
        <taxon>Sar</taxon>
        <taxon>Stramenopiles</taxon>
        <taxon>Ochrophyta</taxon>
        <taxon>Bacillariophyta</taxon>
        <taxon>Bacillariophyceae</taxon>
        <taxon>Bacillariophycidae</taxon>
        <taxon>Naviculales</taxon>
        <taxon>Phaeodactylaceae</taxon>
        <taxon>Phaeodactylum</taxon>
    </lineage>
</organism>
<gene>
    <name evidence="8" type="ORF">PHATRDRAFT_45659</name>
</gene>
<dbReference type="GO" id="GO:0003677">
    <property type="term" value="F:DNA binding"/>
    <property type="evidence" value="ECO:0007669"/>
    <property type="project" value="UniProtKB-KW"/>
</dbReference>
<accession>B7FYF5</accession>
<evidence type="ECO:0000259" key="7">
    <source>
        <dbReference type="PROSITE" id="PS51032"/>
    </source>
</evidence>
<evidence type="ECO:0000256" key="6">
    <source>
        <dbReference type="SAM" id="MobiDB-lite"/>
    </source>
</evidence>
<feature type="domain" description="AP2/ERF" evidence="7">
    <location>
        <begin position="1088"/>
        <end position="1148"/>
    </location>
</feature>
<dbReference type="KEGG" id="pti:PHATRDRAFT_45659"/>
<reference evidence="9" key="2">
    <citation type="submission" date="2008-08" db="EMBL/GenBank/DDBJ databases">
        <authorList>
            <consortium name="Diatom Consortium"/>
            <person name="Grigoriev I."/>
            <person name="Grimwood J."/>
            <person name="Kuo A."/>
            <person name="Otillar R.P."/>
            <person name="Salamov A."/>
            <person name="Detter J.C."/>
            <person name="Lindquist E."/>
            <person name="Shapiro H."/>
            <person name="Lucas S."/>
            <person name="Glavina del Rio T."/>
            <person name="Pitluck S."/>
            <person name="Rokhsar D."/>
            <person name="Bowler C."/>
        </authorList>
    </citation>
    <scope>GENOME REANNOTATION</scope>
    <source>
        <strain evidence="9">CCAP 1055/1</strain>
    </source>
</reference>
<keyword evidence="4" id="KW-0804">Transcription</keyword>
<sequence length="1507" mass="163298">MQVGGKQLPSTTSAGKQLPLPVSSGAASPSSTDPAAAVVPSNETQSSSAVSFTPSWRARDMAARLLTYRKSLVESHMNTTDHEMPMSTDFDVRATLSFLQAPNNAAVVRQAFDLAATAVLNALQKPMEPDEPAEIGDIVGLPKELQAHEALIQLRHQALERAHNNKEYAKRKSSVKIEKKAIASVPKRTKAKITPTTSTAPEAAVVETKAVDSIPSSTLPKHPLPQKSKIETETIEVPEQTPSTSNSLRMSTTKPDTTTVPPAPKEPTTPKFTRNTPASSAAALDFRFNSSRAILCAAGNLVFAALTPVHVNVANDGGVDDESLDIVNVPQNPKKVSAVADDSENTTAANVSTSSTDVNMGAVVVEARKLGQRTISVVENATRRSKLRYEYRKANARQEHDVDESTDTQYLVIPNPFDWDPEDDGGCTDEESRSVASEDLPVIPYQPMKGALTEEWNTACLPRLLSILHQGAGHALYHDVNWSSRYGRVANLLRTLANEDNNYGPHLILTTEPEVRRFAQEFHDLHTNIQLVTTPETRKLQVLAYQGGTSQRRSMRRHFSKASGLSGAPLHVLVASYADFLEDFLHFCQVPLETVVLDDGASWMAAAQGDQNSALGHVWTSGIFSANDHQTGLAGTAFRGWDFQAGEFSEAVLKDAWVGLTSRHRILVAASPSPTQLSKATSGDVIPVSGLIDFLAPHFSDVVREEWDRSRITSDAASMEHFRKLVARSTVVHHAGSAIKDMKRLALLSLTGELPPPDRSYLPRVHDIVQEETFVLDNKIAFSRRSSLVCLGPPETSWLRFELGKASFQNILEAMKASNHYGHFCEEITTASSTTSSGANGQVAGTMAFRPAVCCGRHFGSEQGLRQHVSALHAPPGTWLCRTCGSDCITSQARTHHERSCGQSSAGSSGDQAGTVGATPTVGQGGVKSGVGKKKASRPGSSQQIVAPMGEKDPDGSLRVPGYRGVWVSKEGKHFIKIDGQRFKRSENDKDIEFFDSIDDAAKKHDEVIRKGMKSPKAEFNFKPDGSKIVYEDITPASTSGLGGSASNVVPALSVINIKDLPPDVKPLLRDPRQTSRTGGNSKRHIYAYRGVCRQARKGHDRWQSQISFMGVNHYLGTFDSEWDAAAIYAWAHLILYGEEATRAAQKEGEEAAAAYEQEKRDIASGKIPEPTPKPEKKKKPVTKKLKTKEEQKNNDATKTQVANGRKVGDVSKKVPVAALSPEKAKKQSTKKTSDAPKKRKRAAKEKTAEKKFKASPRYEKEAIGTTVAKGVSKAPILSYREIYAGMKDAELTKLTAHNLTAAIDVGYWVADTQVSHSAVDPILRPCIPAFSTLGMACIGGAMLYGLSPSVFEWNLEAFIENSKPGSEQDTMTAIQMLAVEYDEDGVNEKFRSAMQGTMCVLGSASKTTQRAYKALGFGAVPFGGSVGRLDCHVGGMPGSCTENAACITFATNNNSSFQFSCLSNEDIVTHNGKRLLIDMGSLPLQHNDVCSVGARVFAFICPDHKG</sequence>
<feature type="compositionally biased region" description="Low complexity" evidence="6">
    <location>
        <begin position="19"/>
        <end position="41"/>
    </location>
</feature>
<dbReference type="GO" id="GO:0005634">
    <property type="term" value="C:nucleus"/>
    <property type="evidence" value="ECO:0007669"/>
    <property type="project" value="UniProtKB-SubCell"/>
</dbReference>
<protein>
    <recommendedName>
        <fullName evidence="7">AP2/ERF domain-containing protein</fullName>
    </recommendedName>
</protein>
<feature type="compositionally biased region" description="Basic and acidic residues" evidence="6">
    <location>
        <begin position="1245"/>
        <end position="1254"/>
    </location>
</feature>
<evidence type="ECO:0000256" key="2">
    <source>
        <dbReference type="ARBA" id="ARBA00023015"/>
    </source>
</evidence>
<dbReference type="HOGENOM" id="CLU_248400_0_0_1"/>
<feature type="region of interest" description="Disordered" evidence="6">
    <location>
        <begin position="1148"/>
        <end position="1254"/>
    </location>
</feature>
<dbReference type="InterPro" id="IPR016177">
    <property type="entry name" value="DNA-bd_dom_sf"/>
</dbReference>
<keyword evidence="9" id="KW-1185">Reference proteome</keyword>
<dbReference type="GeneID" id="7200415"/>
<name>B7FYF5_PHATC</name>
<keyword evidence="3" id="KW-0238">DNA-binding</keyword>
<feature type="compositionally biased region" description="Polar residues" evidence="6">
    <location>
        <begin position="240"/>
        <end position="260"/>
    </location>
</feature>
<dbReference type="InterPro" id="IPR001471">
    <property type="entry name" value="AP2/ERF_dom"/>
</dbReference>
<feature type="region of interest" description="Disordered" evidence="6">
    <location>
        <begin position="1"/>
        <end position="48"/>
    </location>
</feature>
<feature type="region of interest" description="Disordered" evidence="6">
    <location>
        <begin position="899"/>
        <end position="959"/>
    </location>
</feature>
<dbReference type="eggNOG" id="ENOG502SJGN">
    <property type="taxonomic scope" value="Eukaryota"/>
</dbReference>
<comment type="subcellular location">
    <subcellularLocation>
        <location evidence="1">Nucleus</location>
    </subcellularLocation>
</comment>
<dbReference type="GO" id="GO:0003700">
    <property type="term" value="F:DNA-binding transcription factor activity"/>
    <property type="evidence" value="ECO:0007669"/>
    <property type="project" value="InterPro"/>
</dbReference>
<dbReference type="PaxDb" id="2850-Phatr45659"/>
<dbReference type="PROSITE" id="PS51032">
    <property type="entry name" value="AP2_ERF"/>
    <property type="match status" value="1"/>
</dbReference>
<dbReference type="OMA" id="WAHLILY"/>
<dbReference type="EMBL" id="CM000610">
    <property type="protein sequence ID" value="EEC48714.1"/>
    <property type="molecule type" value="Genomic_DNA"/>
</dbReference>
<evidence type="ECO:0000256" key="3">
    <source>
        <dbReference type="ARBA" id="ARBA00023125"/>
    </source>
</evidence>
<reference evidence="8 9" key="1">
    <citation type="journal article" date="2008" name="Nature">
        <title>The Phaeodactylum genome reveals the evolutionary history of diatom genomes.</title>
        <authorList>
            <person name="Bowler C."/>
            <person name="Allen A.E."/>
            <person name="Badger J.H."/>
            <person name="Grimwood J."/>
            <person name="Jabbari K."/>
            <person name="Kuo A."/>
            <person name="Maheswari U."/>
            <person name="Martens C."/>
            <person name="Maumus F."/>
            <person name="Otillar R.P."/>
            <person name="Rayko E."/>
            <person name="Salamov A."/>
            <person name="Vandepoele K."/>
            <person name="Beszteri B."/>
            <person name="Gruber A."/>
            <person name="Heijde M."/>
            <person name="Katinka M."/>
            <person name="Mock T."/>
            <person name="Valentin K."/>
            <person name="Verret F."/>
            <person name="Berges J.A."/>
            <person name="Brownlee C."/>
            <person name="Cadoret J.P."/>
            <person name="Chiovitti A."/>
            <person name="Choi C.J."/>
            <person name="Coesel S."/>
            <person name="De Martino A."/>
            <person name="Detter J.C."/>
            <person name="Durkin C."/>
            <person name="Falciatore A."/>
            <person name="Fournet J."/>
            <person name="Haruta M."/>
            <person name="Huysman M.J."/>
            <person name="Jenkins B.D."/>
            <person name="Jiroutova K."/>
            <person name="Jorgensen R.E."/>
            <person name="Joubert Y."/>
            <person name="Kaplan A."/>
            <person name="Kroger N."/>
            <person name="Kroth P.G."/>
            <person name="La Roche J."/>
            <person name="Lindquist E."/>
            <person name="Lommer M."/>
            <person name="Martin-Jezequel V."/>
            <person name="Lopez P.J."/>
            <person name="Lucas S."/>
            <person name="Mangogna M."/>
            <person name="McGinnis K."/>
            <person name="Medlin L.K."/>
            <person name="Montsant A."/>
            <person name="Oudot-Le Secq M.P."/>
            <person name="Napoli C."/>
            <person name="Obornik M."/>
            <person name="Parker M.S."/>
            <person name="Petit J.L."/>
            <person name="Porcel B.M."/>
            <person name="Poulsen N."/>
            <person name="Robison M."/>
            <person name="Rychlewski L."/>
            <person name="Rynearson T.A."/>
            <person name="Schmutz J."/>
            <person name="Shapiro H."/>
            <person name="Siaut M."/>
            <person name="Stanley M."/>
            <person name="Sussman M.R."/>
            <person name="Taylor A.R."/>
            <person name="Vardi A."/>
            <person name="von Dassow P."/>
            <person name="Vyverman W."/>
            <person name="Willis A."/>
            <person name="Wyrwicz L.S."/>
            <person name="Rokhsar D.S."/>
            <person name="Weissenbach J."/>
            <person name="Armbrust E.V."/>
            <person name="Green B.R."/>
            <person name="Van de Peer Y."/>
            <person name="Grigoriev I.V."/>
        </authorList>
    </citation>
    <scope>NUCLEOTIDE SEQUENCE [LARGE SCALE GENOMIC DNA]</scope>
    <source>
        <strain evidence="8 9">CCAP 1055/1</strain>
    </source>
</reference>
<dbReference type="InterPro" id="IPR036955">
    <property type="entry name" value="AP2/ERF_dom_sf"/>
</dbReference>
<evidence type="ECO:0000313" key="8">
    <source>
        <dbReference type="EMBL" id="EEC48714.1"/>
    </source>
</evidence>
<evidence type="ECO:0000256" key="5">
    <source>
        <dbReference type="ARBA" id="ARBA00023242"/>
    </source>
</evidence>
<evidence type="ECO:0000256" key="4">
    <source>
        <dbReference type="ARBA" id="ARBA00023163"/>
    </source>
</evidence>
<dbReference type="Gene3D" id="3.30.730.10">
    <property type="entry name" value="AP2/ERF domain"/>
    <property type="match status" value="1"/>
</dbReference>
<dbReference type="OrthoDB" id="46842at2759"/>
<keyword evidence="2" id="KW-0805">Transcription regulation</keyword>
<keyword evidence="5" id="KW-0539">Nucleus</keyword>
<dbReference type="SUPFAM" id="SSF54171">
    <property type="entry name" value="DNA-binding domain"/>
    <property type="match status" value="1"/>
</dbReference>
<evidence type="ECO:0000313" key="9">
    <source>
        <dbReference type="Proteomes" id="UP000000759"/>
    </source>
</evidence>
<feature type="region of interest" description="Disordered" evidence="6">
    <location>
        <begin position="211"/>
        <end position="276"/>
    </location>
</feature>
<dbReference type="Proteomes" id="UP000000759">
    <property type="component" value="Chromosome 7"/>
</dbReference>
<dbReference type="SMART" id="SM00380">
    <property type="entry name" value="AP2"/>
    <property type="match status" value="1"/>
</dbReference>
<evidence type="ECO:0000256" key="1">
    <source>
        <dbReference type="ARBA" id="ARBA00004123"/>
    </source>
</evidence>